<dbReference type="VEuPathDB" id="VectorBase:AMEM014048"/>
<dbReference type="EnsemblMetazoa" id="AMEM014048-RA">
    <property type="protein sequence ID" value="AMEM014048-PA"/>
    <property type="gene ID" value="AMEM014048"/>
</dbReference>
<sequence length="102" mass="11175">MDGRNRRRQFGGPCHCLRPLIRLWGVVTAIGETTLTSKTTEHKPPQQGSNNSAVVQQQQGFPFTVVAVVASATTTHLCCADGSMRPIAARKIKLAKRMIFVK</sequence>
<accession>A0A182VFD3</accession>
<protein>
    <recommendedName>
        <fullName evidence="5">Secreted protein</fullName>
    </recommendedName>
</protein>
<evidence type="ECO:0000313" key="4">
    <source>
        <dbReference type="Proteomes" id="UP000075903"/>
    </source>
</evidence>
<dbReference type="Proteomes" id="UP000075903">
    <property type="component" value="Unassembled WGS sequence"/>
</dbReference>
<keyword evidence="4" id="KW-1185">Reference proteome</keyword>
<feature type="signal peptide" evidence="2">
    <location>
        <begin position="1"/>
        <end position="29"/>
    </location>
</feature>
<dbReference type="AlphaFoldDB" id="A0A182VFD3"/>
<evidence type="ECO:0000256" key="1">
    <source>
        <dbReference type="SAM" id="MobiDB-lite"/>
    </source>
</evidence>
<feature type="chain" id="PRO_5008139630" description="Secreted protein" evidence="2">
    <location>
        <begin position="30"/>
        <end position="102"/>
    </location>
</feature>
<evidence type="ECO:0008006" key="5">
    <source>
        <dbReference type="Google" id="ProtNLM"/>
    </source>
</evidence>
<proteinExistence type="predicted"/>
<keyword evidence="2" id="KW-0732">Signal</keyword>
<name>A0A182VFD3_ANOME</name>
<evidence type="ECO:0000313" key="3">
    <source>
        <dbReference type="EnsemblMetazoa" id="AMEM014048-PA"/>
    </source>
</evidence>
<organism evidence="3 4">
    <name type="scientific">Anopheles merus</name>
    <name type="common">Mosquito</name>
    <dbReference type="NCBI Taxonomy" id="30066"/>
    <lineage>
        <taxon>Eukaryota</taxon>
        <taxon>Metazoa</taxon>
        <taxon>Ecdysozoa</taxon>
        <taxon>Arthropoda</taxon>
        <taxon>Hexapoda</taxon>
        <taxon>Insecta</taxon>
        <taxon>Pterygota</taxon>
        <taxon>Neoptera</taxon>
        <taxon>Endopterygota</taxon>
        <taxon>Diptera</taxon>
        <taxon>Nematocera</taxon>
        <taxon>Culicoidea</taxon>
        <taxon>Culicidae</taxon>
        <taxon>Anophelinae</taxon>
        <taxon>Anopheles</taxon>
    </lineage>
</organism>
<feature type="region of interest" description="Disordered" evidence="1">
    <location>
        <begin position="35"/>
        <end position="54"/>
    </location>
</feature>
<evidence type="ECO:0000256" key="2">
    <source>
        <dbReference type="SAM" id="SignalP"/>
    </source>
</evidence>
<reference evidence="3" key="1">
    <citation type="submission" date="2020-05" db="UniProtKB">
        <authorList>
            <consortium name="EnsemblMetazoa"/>
        </authorList>
    </citation>
    <scope>IDENTIFICATION</scope>
    <source>
        <strain evidence="3">MAF</strain>
    </source>
</reference>